<proteinExistence type="predicted"/>
<keyword evidence="1" id="KW-0812">Transmembrane</keyword>
<name>A0A178YHR2_SINSA</name>
<gene>
    <name evidence="2" type="ORF">ATB98_13800</name>
</gene>
<dbReference type="Proteomes" id="UP000078507">
    <property type="component" value="Unassembled WGS sequence"/>
</dbReference>
<evidence type="ECO:0000313" key="3">
    <source>
        <dbReference type="Proteomes" id="UP000078507"/>
    </source>
</evidence>
<feature type="transmembrane region" description="Helical" evidence="1">
    <location>
        <begin position="34"/>
        <end position="50"/>
    </location>
</feature>
<evidence type="ECO:0000313" key="2">
    <source>
        <dbReference type="EMBL" id="OAP46961.1"/>
    </source>
</evidence>
<feature type="transmembrane region" description="Helical" evidence="1">
    <location>
        <begin position="97"/>
        <end position="120"/>
    </location>
</feature>
<keyword evidence="1" id="KW-1133">Transmembrane helix</keyword>
<sequence length="127" mass="13696">MPEHAKYIVLQYLLHGGAALAGFVLSAFLLADPAPLIAVKTIFAPAYLLASKGLDAHFQGKDGAQPPLWQVLEYSFAQGMMVASFVVILGLDLNQTGSFLLGQFTMIAMGYGVIVGLLSIRERRRIS</sequence>
<accession>A0A178YHR2</accession>
<dbReference type="OrthoDB" id="8421106at2"/>
<comment type="caution">
    <text evidence="2">The sequence shown here is derived from an EMBL/GenBank/DDBJ whole genome shotgun (WGS) entry which is preliminary data.</text>
</comment>
<keyword evidence="3" id="KW-1185">Reference proteome</keyword>
<keyword evidence="1" id="KW-0472">Membrane</keyword>
<reference evidence="2 3" key="1">
    <citation type="submission" date="2015-11" db="EMBL/GenBank/DDBJ databases">
        <title>Ensifer anhuiense sp. nov., an effective nitrogen fixation bacterium with Glycine soja.</title>
        <authorList>
            <person name="Yan H."/>
            <person name="Chen W."/>
        </authorList>
    </citation>
    <scope>NUCLEOTIDE SEQUENCE [LARGE SCALE GENOMIC DNA]</scope>
    <source>
        <strain evidence="2 3">LMG 7837</strain>
    </source>
</reference>
<dbReference type="RefSeq" id="WP_066871913.1">
    <property type="nucleotide sequence ID" value="NZ_LNQB01000066.1"/>
</dbReference>
<evidence type="ECO:0000256" key="1">
    <source>
        <dbReference type="SAM" id="Phobius"/>
    </source>
</evidence>
<feature type="transmembrane region" description="Helical" evidence="1">
    <location>
        <begin position="7"/>
        <end position="28"/>
    </location>
</feature>
<dbReference type="EMBL" id="LNQB01000066">
    <property type="protein sequence ID" value="OAP46961.1"/>
    <property type="molecule type" value="Genomic_DNA"/>
</dbReference>
<protein>
    <submittedName>
        <fullName evidence="2">Uncharacterized protein</fullName>
    </submittedName>
</protein>
<dbReference type="AlphaFoldDB" id="A0A178YHR2"/>
<feature type="transmembrane region" description="Helical" evidence="1">
    <location>
        <begin position="71"/>
        <end position="91"/>
    </location>
</feature>
<organism evidence="2 3">
    <name type="scientific">Sinorhizobium saheli</name>
    <dbReference type="NCBI Taxonomy" id="36856"/>
    <lineage>
        <taxon>Bacteria</taxon>
        <taxon>Pseudomonadati</taxon>
        <taxon>Pseudomonadota</taxon>
        <taxon>Alphaproteobacteria</taxon>
        <taxon>Hyphomicrobiales</taxon>
        <taxon>Rhizobiaceae</taxon>
        <taxon>Sinorhizobium/Ensifer group</taxon>
        <taxon>Sinorhizobium</taxon>
    </lineage>
</organism>